<dbReference type="AlphaFoldDB" id="A0AAV5IKJ0"/>
<evidence type="ECO:0000313" key="2">
    <source>
        <dbReference type="EMBL" id="GKV00439.1"/>
    </source>
</evidence>
<reference evidence="2 3" key="1">
    <citation type="journal article" date="2021" name="Commun. Biol.">
        <title>The genome of Shorea leprosula (Dipterocarpaceae) highlights the ecological relevance of drought in aseasonal tropical rainforests.</title>
        <authorList>
            <person name="Ng K.K.S."/>
            <person name="Kobayashi M.J."/>
            <person name="Fawcett J.A."/>
            <person name="Hatakeyama M."/>
            <person name="Paape T."/>
            <person name="Ng C.H."/>
            <person name="Ang C.C."/>
            <person name="Tnah L.H."/>
            <person name="Lee C.T."/>
            <person name="Nishiyama T."/>
            <person name="Sese J."/>
            <person name="O'Brien M.J."/>
            <person name="Copetti D."/>
            <person name="Mohd Noor M.I."/>
            <person name="Ong R.C."/>
            <person name="Putra M."/>
            <person name="Sireger I.Z."/>
            <person name="Indrioko S."/>
            <person name="Kosugi Y."/>
            <person name="Izuno A."/>
            <person name="Isagi Y."/>
            <person name="Lee S.L."/>
            <person name="Shimizu K.K."/>
        </authorList>
    </citation>
    <scope>NUCLEOTIDE SEQUENCE [LARGE SCALE GENOMIC DNA]</scope>
    <source>
        <strain evidence="2">214</strain>
    </source>
</reference>
<keyword evidence="1" id="KW-1133">Transmembrane helix</keyword>
<proteinExistence type="predicted"/>
<keyword evidence="3" id="KW-1185">Reference proteome</keyword>
<protein>
    <submittedName>
        <fullName evidence="2">Uncharacterized protein</fullName>
    </submittedName>
</protein>
<dbReference type="Proteomes" id="UP001054252">
    <property type="component" value="Unassembled WGS sequence"/>
</dbReference>
<dbReference type="EMBL" id="BPVZ01000015">
    <property type="protein sequence ID" value="GKV00439.1"/>
    <property type="molecule type" value="Genomic_DNA"/>
</dbReference>
<gene>
    <name evidence="2" type="ORF">SLEP1_g13125</name>
</gene>
<keyword evidence="1" id="KW-0472">Membrane</keyword>
<feature type="transmembrane region" description="Helical" evidence="1">
    <location>
        <begin position="24"/>
        <end position="46"/>
    </location>
</feature>
<name>A0AAV5IKJ0_9ROSI</name>
<evidence type="ECO:0000313" key="3">
    <source>
        <dbReference type="Proteomes" id="UP001054252"/>
    </source>
</evidence>
<comment type="caution">
    <text evidence="2">The sequence shown here is derived from an EMBL/GenBank/DDBJ whole genome shotgun (WGS) entry which is preliminary data.</text>
</comment>
<organism evidence="2 3">
    <name type="scientific">Rubroshorea leprosula</name>
    <dbReference type="NCBI Taxonomy" id="152421"/>
    <lineage>
        <taxon>Eukaryota</taxon>
        <taxon>Viridiplantae</taxon>
        <taxon>Streptophyta</taxon>
        <taxon>Embryophyta</taxon>
        <taxon>Tracheophyta</taxon>
        <taxon>Spermatophyta</taxon>
        <taxon>Magnoliopsida</taxon>
        <taxon>eudicotyledons</taxon>
        <taxon>Gunneridae</taxon>
        <taxon>Pentapetalae</taxon>
        <taxon>rosids</taxon>
        <taxon>malvids</taxon>
        <taxon>Malvales</taxon>
        <taxon>Dipterocarpaceae</taxon>
        <taxon>Rubroshorea</taxon>
    </lineage>
</organism>
<accession>A0AAV5IKJ0</accession>
<evidence type="ECO:0000256" key="1">
    <source>
        <dbReference type="SAM" id="Phobius"/>
    </source>
</evidence>
<keyword evidence="1" id="KW-0812">Transmembrane</keyword>
<sequence>MECARTRAFNIKTRYKGFIFQLHFLSPLSSILWGPLCFLGPLLSFLRLHLLMLFQSPGSSVGVQVPRCKACNNILGNCPTLSQFAYILGVKEYITCSTLLDFSTLDFGFQFLGKFRNIDYYNRLLS</sequence>